<evidence type="ECO:0000313" key="1">
    <source>
        <dbReference type="EMBL" id="BBP92663.1"/>
    </source>
</evidence>
<gene>
    <name evidence="1" type="ORF">BsIDN1_62810</name>
</gene>
<protein>
    <submittedName>
        <fullName evidence="1">Uncharacterized protein</fullName>
    </submittedName>
</protein>
<evidence type="ECO:0000313" key="2">
    <source>
        <dbReference type="Proteomes" id="UP000464658"/>
    </source>
</evidence>
<dbReference type="Proteomes" id="UP000464658">
    <property type="component" value="Chromosome"/>
</dbReference>
<name>A0A5S9MHS9_BACIA</name>
<reference evidence="1 2" key="1">
    <citation type="submission" date="2019-12" db="EMBL/GenBank/DDBJ databases">
        <title>Full genome sequence of a Bacillus safensis strain isolated from commercially available natto in Indonesia.</title>
        <authorList>
            <person name="Yoshida M."/>
            <person name="Uomi M."/>
            <person name="Waturangi D."/>
            <person name="Ekaputri J.J."/>
            <person name="Setiamarga D.H.E."/>
        </authorList>
    </citation>
    <scope>NUCLEOTIDE SEQUENCE [LARGE SCALE GENOMIC DNA]</scope>
    <source>
        <strain evidence="1 2">IDN1</strain>
    </source>
</reference>
<dbReference type="Pfam" id="PF04122">
    <property type="entry name" value="CW_binding_2"/>
    <property type="match status" value="1"/>
</dbReference>
<sequence length="89" mass="9778">MTRISGANRYELSVNIIKKLNINADKVYLAKASSYIYAMPLSQLAAKSNSTVVYVKPDSVTASLKALLKEKKVHMLIILLAAQVQLKIA</sequence>
<dbReference type="AlphaFoldDB" id="A0A5S9MHS9"/>
<dbReference type="EMBL" id="AP021906">
    <property type="protein sequence ID" value="BBP92663.1"/>
    <property type="molecule type" value="Genomic_DNA"/>
</dbReference>
<dbReference type="InterPro" id="IPR007253">
    <property type="entry name" value="Cell_wall-bd_2"/>
</dbReference>
<accession>A0A5S9MHS9</accession>
<proteinExistence type="predicted"/>
<organism evidence="1 2">
    <name type="scientific">Bacillus safensis</name>
    <dbReference type="NCBI Taxonomy" id="561879"/>
    <lineage>
        <taxon>Bacteria</taxon>
        <taxon>Bacillati</taxon>
        <taxon>Bacillota</taxon>
        <taxon>Bacilli</taxon>
        <taxon>Bacillales</taxon>
        <taxon>Bacillaceae</taxon>
        <taxon>Bacillus</taxon>
    </lineage>
</organism>